<feature type="domain" description="Photosynthesis system II assembly factor Ycf48/Hcf136-like" evidence="3">
    <location>
        <begin position="158"/>
        <end position="276"/>
    </location>
</feature>
<evidence type="ECO:0000313" key="4">
    <source>
        <dbReference type="EMBL" id="RJG03998.1"/>
    </source>
</evidence>
<dbReference type="Gene3D" id="2.130.10.10">
    <property type="entry name" value="YVTN repeat-like/Quinoprotein amine dehydrogenase"/>
    <property type="match status" value="2"/>
</dbReference>
<dbReference type="OrthoDB" id="9767885at2"/>
<evidence type="ECO:0000313" key="5">
    <source>
        <dbReference type="Proteomes" id="UP000266327"/>
    </source>
</evidence>
<evidence type="ECO:0000256" key="1">
    <source>
        <dbReference type="ARBA" id="ARBA00022531"/>
    </source>
</evidence>
<dbReference type="Proteomes" id="UP000266327">
    <property type="component" value="Unassembled WGS sequence"/>
</dbReference>
<feature type="domain" description="Photosynthesis system II assembly factor Ycf48/Hcf136-like" evidence="3">
    <location>
        <begin position="74"/>
        <end position="133"/>
    </location>
</feature>
<accession>A0A3A3G6D5</accession>
<sequence length="359" mass="38049">MTFSRIFTIAVLFAIFAISRGAISAPQSSTDPLRREATLAPKASHAVMLAVATAGNRIIAAGERGIILLSDNGAKTWKQAKVPVSVTLTALAFPTPSEGWAVGHGGVVLHTRDGGLSWVHQLDGRAGAEIELKAAQESGDQARLRDAERLVADGPDKPFLAVHFWDAQRGFAIGAYGMAYGTEDGGATWSSWRARMDNPKSLHLNALYVKGRTVFLVGEQGLILRSTNGGTHFNPIPTPYRGSWFSVGGIGDRIIIAGLRGQIYRSDANGEEWTPSSIDVPITIGQTLVTRGGGILFVNQAGALLASTDQANSLNRLPSLEVAPITAVAQSPDGSLFAATYAGPVRLPITEANGFRIRQ</sequence>
<dbReference type="AlphaFoldDB" id="A0A3A3G6D5"/>
<proteinExistence type="predicted"/>
<gene>
    <name evidence="4" type="ORF">D3878_22395</name>
</gene>
<dbReference type="PANTHER" id="PTHR47199">
    <property type="entry name" value="PHOTOSYSTEM II STABILITY/ASSEMBLY FACTOR HCF136, CHLOROPLASTIC"/>
    <property type="match status" value="1"/>
</dbReference>
<keyword evidence="1" id="KW-0602">Photosynthesis</keyword>
<dbReference type="Pfam" id="PF14870">
    <property type="entry name" value="PSII_BNR"/>
    <property type="match status" value="2"/>
</dbReference>
<keyword evidence="5" id="KW-1185">Reference proteome</keyword>
<reference evidence="5" key="1">
    <citation type="submission" date="2018-09" db="EMBL/GenBank/DDBJ databases">
        <authorList>
            <person name="Zhu H."/>
        </authorList>
    </citation>
    <scope>NUCLEOTIDE SEQUENCE [LARGE SCALE GENOMIC DNA]</scope>
    <source>
        <strain evidence="5">K1S02-23</strain>
    </source>
</reference>
<dbReference type="GO" id="GO:0009523">
    <property type="term" value="C:photosystem II"/>
    <property type="evidence" value="ECO:0007669"/>
    <property type="project" value="UniProtKB-KW"/>
</dbReference>
<organism evidence="4 5">
    <name type="scientific">Noviherbaspirillum sedimenti</name>
    <dbReference type="NCBI Taxonomy" id="2320865"/>
    <lineage>
        <taxon>Bacteria</taxon>
        <taxon>Pseudomonadati</taxon>
        <taxon>Pseudomonadota</taxon>
        <taxon>Betaproteobacteria</taxon>
        <taxon>Burkholderiales</taxon>
        <taxon>Oxalobacteraceae</taxon>
        <taxon>Noviherbaspirillum</taxon>
    </lineage>
</organism>
<dbReference type="InterPro" id="IPR028203">
    <property type="entry name" value="PSII_CF48-like_dom"/>
</dbReference>
<keyword evidence="2" id="KW-0604">Photosystem II</keyword>
<dbReference type="RefSeq" id="WP_119787482.1">
    <property type="nucleotide sequence ID" value="NZ_QYUQ01000002.1"/>
</dbReference>
<dbReference type="InterPro" id="IPR015943">
    <property type="entry name" value="WD40/YVTN_repeat-like_dom_sf"/>
</dbReference>
<evidence type="ECO:0000256" key="2">
    <source>
        <dbReference type="ARBA" id="ARBA00023276"/>
    </source>
</evidence>
<dbReference type="InterPro" id="IPR036278">
    <property type="entry name" value="Sialidase_sf"/>
</dbReference>
<dbReference type="GO" id="GO:0015979">
    <property type="term" value="P:photosynthesis"/>
    <property type="evidence" value="ECO:0007669"/>
    <property type="project" value="UniProtKB-KW"/>
</dbReference>
<dbReference type="PANTHER" id="PTHR47199:SF2">
    <property type="entry name" value="PHOTOSYSTEM II STABILITY_ASSEMBLY FACTOR HCF136, CHLOROPLASTIC"/>
    <property type="match status" value="1"/>
</dbReference>
<protein>
    <submittedName>
        <fullName evidence="4">BNR domain-containing protein</fullName>
    </submittedName>
</protein>
<evidence type="ECO:0000259" key="3">
    <source>
        <dbReference type="Pfam" id="PF14870"/>
    </source>
</evidence>
<dbReference type="SUPFAM" id="SSF50939">
    <property type="entry name" value="Sialidases"/>
    <property type="match status" value="1"/>
</dbReference>
<name>A0A3A3G6D5_9BURK</name>
<dbReference type="EMBL" id="QYUQ01000002">
    <property type="protein sequence ID" value="RJG03998.1"/>
    <property type="molecule type" value="Genomic_DNA"/>
</dbReference>
<comment type="caution">
    <text evidence="4">The sequence shown here is derived from an EMBL/GenBank/DDBJ whole genome shotgun (WGS) entry which is preliminary data.</text>
</comment>